<reference evidence="3 4" key="1">
    <citation type="submission" date="2016-04" db="EMBL/GenBank/DDBJ databases">
        <title>Draft genome of an Enterococcus thailandicus strain isolated from bovine feces.</title>
        <authorList>
            <person name="Beukers A.G."/>
            <person name="Zaheer R."/>
            <person name="Goji N."/>
            <person name="Cook S.R."/>
            <person name="Amoako K."/>
            <person name="Chaves A.V."/>
            <person name="Ward M.P."/>
            <person name="Mcallister T.A."/>
        </authorList>
    </citation>
    <scope>NUCLEOTIDE SEQUENCE [LARGE SCALE GENOMIC DNA]</scope>
    <source>
        <strain evidence="3 4">F0711D 46</strain>
    </source>
</reference>
<dbReference type="InterPro" id="IPR036873">
    <property type="entry name" value="Rhodanese-like_dom_sf"/>
</dbReference>
<organism evidence="3 4">
    <name type="scientific">Enterococcus thailandicus</name>
    <dbReference type="NCBI Taxonomy" id="417368"/>
    <lineage>
        <taxon>Bacteria</taxon>
        <taxon>Bacillati</taxon>
        <taxon>Bacillota</taxon>
        <taxon>Bacilli</taxon>
        <taxon>Lactobacillales</taxon>
        <taxon>Enterococcaceae</taxon>
        <taxon>Enterococcus</taxon>
    </lineage>
</organism>
<dbReference type="KEGG" id="eth:CK496_01550"/>
<evidence type="ECO:0000259" key="1">
    <source>
        <dbReference type="PROSITE" id="PS50206"/>
    </source>
</evidence>
<dbReference type="EMBL" id="LWMN01000002">
    <property type="protein sequence ID" value="OAQ56781.1"/>
    <property type="molecule type" value="Genomic_DNA"/>
</dbReference>
<dbReference type="Gene3D" id="3.40.250.10">
    <property type="entry name" value="Rhodanese-like domain"/>
    <property type="match status" value="1"/>
</dbReference>
<reference evidence="2 5" key="2">
    <citation type="submission" date="2019-07" db="EMBL/GenBank/DDBJ databases">
        <title>Whole genome shotgun sequence of Enterococcus thailandicus NBRC 101867.</title>
        <authorList>
            <person name="Hosoyama A."/>
            <person name="Uohara A."/>
            <person name="Ohji S."/>
            <person name="Ichikawa N."/>
        </authorList>
    </citation>
    <scope>NUCLEOTIDE SEQUENCE [LARGE SCALE GENOMIC DNA]</scope>
    <source>
        <strain evidence="2 5">NBRC 101867</strain>
    </source>
</reference>
<dbReference type="Proteomes" id="UP000078516">
    <property type="component" value="Unassembled WGS sequence"/>
</dbReference>
<keyword evidence="4" id="KW-1185">Reference proteome</keyword>
<gene>
    <name evidence="3" type="ORF">A6E74_11650</name>
    <name evidence="2" type="ORF">ETH01_12030</name>
</gene>
<dbReference type="Proteomes" id="UP000321361">
    <property type="component" value="Unassembled WGS sequence"/>
</dbReference>
<proteinExistence type="predicted"/>
<dbReference type="InterPro" id="IPR001763">
    <property type="entry name" value="Rhodanese-like_dom"/>
</dbReference>
<dbReference type="EMBL" id="BJUG01000005">
    <property type="protein sequence ID" value="GEK36916.1"/>
    <property type="molecule type" value="Genomic_DNA"/>
</dbReference>
<feature type="domain" description="Rhodanese" evidence="1">
    <location>
        <begin position="20"/>
        <end position="102"/>
    </location>
</feature>
<dbReference type="InterPro" id="IPR050229">
    <property type="entry name" value="GlpE_sulfurtransferase"/>
</dbReference>
<evidence type="ECO:0000313" key="5">
    <source>
        <dbReference type="Proteomes" id="UP000321361"/>
    </source>
</evidence>
<protein>
    <submittedName>
        <fullName evidence="3">Rhodanese</fullName>
    </submittedName>
</protein>
<comment type="caution">
    <text evidence="3">The sequence shown here is derived from an EMBL/GenBank/DDBJ whole genome shotgun (WGS) entry which is preliminary data.</text>
</comment>
<evidence type="ECO:0000313" key="4">
    <source>
        <dbReference type="Proteomes" id="UP000078516"/>
    </source>
</evidence>
<dbReference type="PANTHER" id="PTHR43031">
    <property type="entry name" value="FAD-DEPENDENT OXIDOREDUCTASE"/>
    <property type="match status" value="1"/>
</dbReference>
<dbReference type="CDD" id="cd00158">
    <property type="entry name" value="RHOD"/>
    <property type="match status" value="1"/>
</dbReference>
<accession>A0A179EUB3</accession>
<dbReference type="PROSITE" id="PS50206">
    <property type="entry name" value="RHODANESE_3"/>
    <property type="match status" value="1"/>
</dbReference>
<evidence type="ECO:0000313" key="3">
    <source>
        <dbReference type="EMBL" id="OAQ56781.1"/>
    </source>
</evidence>
<name>A0A179EUB3_ENTTH</name>
<dbReference type="PANTHER" id="PTHR43031:SF17">
    <property type="entry name" value="SULFURTRANSFERASE YTWF-RELATED"/>
    <property type="match status" value="1"/>
</dbReference>
<dbReference type="SUPFAM" id="SSF52821">
    <property type="entry name" value="Rhodanese/Cell cycle control phosphatase"/>
    <property type="match status" value="1"/>
</dbReference>
<dbReference type="PATRIC" id="fig|417368.6.peg.1853"/>
<dbReference type="AlphaFoldDB" id="A0A179EUB3"/>
<dbReference type="OrthoDB" id="9800872at2"/>
<evidence type="ECO:0000313" key="2">
    <source>
        <dbReference type="EMBL" id="GEK36916.1"/>
    </source>
</evidence>
<dbReference type="GeneID" id="77486320"/>
<dbReference type="SMART" id="SM00450">
    <property type="entry name" value="RHOD"/>
    <property type="match status" value="1"/>
</dbReference>
<sequence length="104" mass="11772">MFSFFKVIPTITTQELAEKLPTNPKIVDVRTSSEYRGGHIRQAKNLPLAQINNYRGNQEETVYVICQSGMRSKQAVKKLRKAGYSAVNVRGGMNQWRGTKVRGK</sequence>
<dbReference type="Pfam" id="PF00581">
    <property type="entry name" value="Rhodanese"/>
    <property type="match status" value="1"/>
</dbReference>
<dbReference type="RefSeq" id="WP_067481490.1">
    <property type="nucleotide sequence ID" value="NZ_BJUG01000005.1"/>
</dbReference>